<gene>
    <name evidence="1" type="ORF">AGLY_017676</name>
</gene>
<keyword evidence="2" id="KW-1185">Reference proteome</keyword>
<comment type="caution">
    <text evidence="1">The sequence shown here is derived from an EMBL/GenBank/DDBJ whole genome shotgun (WGS) entry which is preliminary data.</text>
</comment>
<name>A0A6G0SUJ7_APHGL</name>
<accession>A0A6G0SUJ7</accession>
<reference evidence="1 2" key="1">
    <citation type="submission" date="2019-08" db="EMBL/GenBank/DDBJ databases">
        <title>The genome of the soybean aphid Biotype 1, its phylome, world population structure and adaptation to the North American continent.</title>
        <authorList>
            <person name="Giordano R."/>
            <person name="Donthu R.K."/>
            <person name="Hernandez A.G."/>
            <person name="Wright C.L."/>
            <person name="Zimin A.V."/>
        </authorList>
    </citation>
    <scope>NUCLEOTIDE SEQUENCE [LARGE SCALE GENOMIC DNA]</scope>
    <source>
        <tissue evidence="1">Whole aphids</tissue>
    </source>
</reference>
<dbReference type="Proteomes" id="UP000475862">
    <property type="component" value="Unassembled WGS sequence"/>
</dbReference>
<evidence type="ECO:0000313" key="1">
    <source>
        <dbReference type="EMBL" id="KAE9521942.1"/>
    </source>
</evidence>
<sequence>MLDLLKLKTLQFIPTKILGGAIVSSSKPRDATEYCCINKNIVIYCRSKNLPTFGFVNYIPTYIKRIVVIFGIAPLTNLNTFRLEKGISYKIITFLIISCGKKCFSQINFTFVTLPFTDDTMSVQALRWCCSLSISPSTSMVEIHKAIAYIPLLYQIFDDKNKNGSLKGANNNQKNILSK</sequence>
<protein>
    <submittedName>
        <fullName evidence="1">Uncharacterized protein</fullName>
    </submittedName>
</protein>
<dbReference type="AlphaFoldDB" id="A0A6G0SUJ7"/>
<organism evidence="1 2">
    <name type="scientific">Aphis glycines</name>
    <name type="common">Soybean aphid</name>
    <dbReference type="NCBI Taxonomy" id="307491"/>
    <lineage>
        <taxon>Eukaryota</taxon>
        <taxon>Metazoa</taxon>
        <taxon>Ecdysozoa</taxon>
        <taxon>Arthropoda</taxon>
        <taxon>Hexapoda</taxon>
        <taxon>Insecta</taxon>
        <taxon>Pterygota</taxon>
        <taxon>Neoptera</taxon>
        <taxon>Paraneoptera</taxon>
        <taxon>Hemiptera</taxon>
        <taxon>Sternorrhyncha</taxon>
        <taxon>Aphidomorpha</taxon>
        <taxon>Aphidoidea</taxon>
        <taxon>Aphididae</taxon>
        <taxon>Aphidini</taxon>
        <taxon>Aphis</taxon>
        <taxon>Aphis</taxon>
    </lineage>
</organism>
<proteinExistence type="predicted"/>
<dbReference type="EMBL" id="VYZN01001834">
    <property type="protein sequence ID" value="KAE9521942.1"/>
    <property type="molecule type" value="Genomic_DNA"/>
</dbReference>
<evidence type="ECO:0000313" key="2">
    <source>
        <dbReference type="Proteomes" id="UP000475862"/>
    </source>
</evidence>